<dbReference type="PANTHER" id="PTHR11108">
    <property type="entry name" value="FERROCHELATASE"/>
    <property type="match status" value="1"/>
</dbReference>
<evidence type="ECO:0000313" key="13">
    <source>
        <dbReference type="Proteomes" id="UP000322084"/>
    </source>
</evidence>
<dbReference type="GO" id="GO:0006783">
    <property type="term" value="P:heme biosynthetic process"/>
    <property type="evidence" value="ECO:0007669"/>
    <property type="project" value="UniProtKB-UniRule"/>
</dbReference>
<keyword evidence="5 9" id="KW-0350">Heme biosynthesis</keyword>
<keyword evidence="3 9" id="KW-0479">Metal-binding</keyword>
<comment type="subcellular location">
    <subcellularLocation>
        <location evidence="9 10">Cytoplasm</location>
    </subcellularLocation>
</comment>
<dbReference type="SUPFAM" id="SSF53800">
    <property type="entry name" value="Chelatase"/>
    <property type="match status" value="1"/>
</dbReference>
<comment type="pathway">
    <text evidence="9 10">Porphyrin-containing compound metabolism; protoheme biosynthesis; protoheme from protoporphyrin-IX: step 1/1.</text>
</comment>
<evidence type="ECO:0000256" key="5">
    <source>
        <dbReference type="ARBA" id="ARBA00023133"/>
    </source>
</evidence>
<evidence type="ECO:0000256" key="8">
    <source>
        <dbReference type="ARBA" id="ARBA00024536"/>
    </source>
</evidence>
<keyword evidence="4 9" id="KW-0408">Iron</keyword>
<evidence type="ECO:0000256" key="6">
    <source>
        <dbReference type="ARBA" id="ARBA00023239"/>
    </source>
</evidence>
<dbReference type="Pfam" id="PF00762">
    <property type="entry name" value="Ferrochelatase"/>
    <property type="match status" value="1"/>
</dbReference>
<dbReference type="AlphaFoldDB" id="A0A5A7MQ76"/>
<feature type="region of interest" description="Disordered" evidence="11">
    <location>
        <begin position="1"/>
        <end position="20"/>
    </location>
</feature>
<dbReference type="EC" id="4.98.1.1" evidence="9 10"/>
<dbReference type="PANTHER" id="PTHR11108:SF1">
    <property type="entry name" value="FERROCHELATASE, MITOCHONDRIAL"/>
    <property type="match status" value="1"/>
</dbReference>
<evidence type="ECO:0000256" key="2">
    <source>
        <dbReference type="ARBA" id="ARBA00022490"/>
    </source>
</evidence>
<comment type="catalytic activity">
    <reaction evidence="9 10">
        <text>heme b + 2 H(+) = protoporphyrin IX + Fe(2+)</text>
        <dbReference type="Rhea" id="RHEA:22584"/>
        <dbReference type="ChEBI" id="CHEBI:15378"/>
        <dbReference type="ChEBI" id="CHEBI:29033"/>
        <dbReference type="ChEBI" id="CHEBI:57306"/>
        <dbReference type="ChEBI" id="CHEBI:60344"/>
        <dbReference type="EC" id="4.98.1.1"/>
    </reaction>
</comment>
<evidence type="ECO:0000256" key="7">
    <source>
        <dbReference type="ARBA" id="ARBA00023244"/>
    </source>
</evidence>
<proteinExistence type="inferred from homology"/>
<evidence type="ECO:0000256" key="3">
    <source>
        <dbReference type="ARBA" id="ARBA00022723"/>
    </source>
</evidence>
<dbReference type="GO" id="GO:0005737">
    <property type="term" value="C:cytoplasm"/>
    <property type="evidence" value="ECO:0007669"/>
    <property type="project" value="UniProtKB-SubCell"/>
</dbReference>
<gene>
    <name evidence="9 12" type="primary">hemH</name>
    <name evidence="12" type="ORF">JCM17844_09800</name>
</gene>
<dbReference type="GO" id="GO:0046872">
    <property type="term" value="F:metal ion binding"/>
    <property type="evidence" value="ECO:0007669"/>
    <property type="project" value="UniProtKB-KW"/>
</dbReference>
<dbReference type="GO" id="GO:0004325">
    <property type="term" value="F:ferrochelatase activity"/>
    <property type="evidence" value="ECO:0007669"/>
    <property type="project" value="UniProtKB-UniRule"/>
</dbReference>
<evidence type="ECO:0000256" key="11">
    <source>
        <dbReference type="SAM" id="MobiDB-lite"/>
    </source>
</evidence>
<feature type="binding site" evidence="9">
    <location>
        <position position="302"/>
    </location>
    <ligand>
        <name>Fe(2+)</name>
        <dbReference type="ChEBI" id="CHEBI:29033"/>
    </ligand>
</feature>
<dbReference type="NCBIfam" id="TIGR00109">
    <property type="entry name" value="hemH"/>
    <property type="match status" value="1"/>
</dbReference>
<dbReference type="CDD" id="cd00419">
    <property type="entry name" value="Ferrochelatase_C"/>
    <property type="match status" value="1"/>
</dbReference>
<keyword evidence="2 9" id="KW-0963">Cytoplasm</keyword>
<dbReference type="InterPro" id="IPR019772">
    <property type="entry name" value="Ferrochelatase_AS"/>
</dbReference>
<dbReference type="InterPro" id="IPR001015">
    <property type="entry name" value="Ferrochelatase"/>
</dbReference>
<dbReference type="InterPro" id="IPR033644">
    <property type="entry name" value="Ferrochelatase_C"/>
</dbReference>
<protein>
    <recommendedName>
        <fullName evidence="9 10">Ferrochelatase</fullName>
        <ecNumber evidence="9 10">4.98.1.1</ecNumber>
    </recommendedName>
    <alternativeName>
        <fullName evidence="9">Heme synthase</fullName>
    </alternativeName>
    <alternativeName>
        <fullName evidence="9">Protoheme ferro-lyase</fullName>
    </alternativeName>
</protein>
<evidence type="ECO:0000256" key="10">
    <source>
        <dbReference type="RuleBase" id="RU000607"/>
    </source>
</evidence>
<dbReference type="PROSITE" id="PS00534">
    <property type="entry name" value="FERROCHELATASE"/>
    <property type="match status" value="1"/>
</dbReference>
<dbReference type="RefSeq" id="WP_149999904.1">
    <property type="nucleotide sequence ID" value="NZ_BKCL01000002.1"/>
</dbReference>
<name>A0A5A7MQ76_9PROT</name>
<evidence type="ECO:0000256" key="1">
    <source>
        <dbReference type="ARBA" id="ARBA00007718"/>
    </source>
</evidence>
<dbReference type="Proteomes" id="UP000322084">
    <property type="component" value="Unassembled WGS sequence"/>
</dbReference>
<comment type="caution">
    <text evidence="12">The sequence shown here is derived from an EMBL/GenBank/DDBJ whole genome shotgun (WGS) entry which is preliminary data.</text>
</comment>
<feature type="binding site" evidence="9">
    <location>
        <position position="221"/>
    </location>
    <ligand>
        <name>Fe(2+)</name>
        <dbReference type="ChEBI" id="CHEBI:29033"/>
    </ligand>
</feature>
<organism evidence="12 13">
    <name type="scientific">Iodidimonas gelatinilytica</name>
    <dbReference type="NCBI Taxonomy" id="1236966"/>
    <lineage>
        <taxon>Bacteria</taxon>
        <taxon>Pseudomonadati</taxon>
        <taxon>Pseudomonadota</taxon>
        <taxon>Alphaproteobacteria</taxon>
        <taxon>Iodidimonadales</taxon>
        <taxon>Iodidimonadaceae</taxon>
        <taxon>Iodidimonas</taxon>
    </lineage>
</organism>
<evidence type="ECO:0000256" key="9">
    <source>
        <dbReference type="HAMAP-Rule" id="MF_00323"/>
    </source>
</evidence>
<dbReference type="EMBL" id="BKCL01000002">
    <property type="protein sequence ID" value="GEQ97343.1"/>
    <property type="molecule type" value="Genomic_DNA"/>
</dbReference>
<comment type="catalytic activity">
    <reaction evidence="8">
        <text>Fe-coproporphyrin III + 2 H(+) = coproporphyrin III + Fe(2+)</text>
        <dbReference type="Rhea" id="RHEA:49572"/>
        <dbReference type="ChEBI" id="CHEBI:15378"/>
        <dbReference type="ChEBI" id="CHEBI:29033"/>
        <dbReference type="ChEBI" id="CHEBI:68438"/>
        <dbReference type="ChEBI" id="CHEBI:131725"/>
        <dbReference type="EC" id="4.99.1.9"/>
    </reaction>
    <physiologicalReaction direction="right-to-left" evidence="8">
        <dbReference type="Rhea" id="RHEA:49574"/>
    </physiologicalReaction>
</comment>
<evidence type="ECO:0000313" key="12">
    <source>
        <dbReference type="EMBL" id="GEQ97343.1"/>
    </source>
</evidence>
<comment type="function">
    <text evidence="9 10">Catalyzes the ferrous insertion into protoporphyrin IX.</text>
</comment>
<dbReference type="HAMAP" id="MF_00323">
    <property type="entry name" value="Ferrochelatase"/>
    <property type="match status" value="1"/>
</dbReference>
<evidence type="ECO:0000256" key="4">
    <source>
        <dbReference type="ARBA" id="ARBA00023004"/>
    </source>
</evidence>
<keyword evidence="6 9" id="KW-0456">Lyase</keyword>
<reference evidence="12 13" key="1">
    <citation type="submission" date="2019-09" db="EMBL/GenBank/DDBJ databases">
        <title>NBRP : Genome information of microbial organism related human and environment.</title>
        <authorList>
            <person name="Hattori M."/>
            <person name="Oshima K."/>
            <person name="Inaba H."/>
            <person name="Suda W."/>
            <person name="Sakamoto M."/>
            <person name="Iino T."/>
            <person name="Kitahara M."/>
            <person name="Oshida Y."/>
            <person name="Iida T."/>
            <person name="Kudo T."/>
            <person name="Itoh T."/>
            <person name="Ohkuma M."/>
        </authorList>
    </citation>
    <scope>NUCLEOTIDE SEQUENCE [LARGE SCALE GENOMIC DNA]</scope>
    <source>
        <strain evidence="12 13">Hi-2</strain>
    </source>
</reference>
<dbReference type="Gene3D" id="3.40.50.1400">
    <property type="match status" value="2"/>
</dbReference>
<dbReference type="CDD" id="cd03411">
    <property type="entry name" value="Ferrochelatase_N"/>
    <property type="match status" value="1"/>
</dbReference>
<dbReference type="FunFam" id="3.40.50.1400:FF:000002">
    <property type="entry name" value="Ferrochelatase"/>
    <property type="match status" value="1"/>
</dbReference>
<sequence length="351" mass="39824">MAKSPPSLATTSSNPLPAGHPPVKIGRIGVLIVNLGTPQSTDYWSMRRYLKEFLSDQRVIELNPLVWKLILNLFILPFRPQKSARAYRAIWNRERDESPLLTLSRAQGEGLAKALDDDRLVVAWAMRYGQPSIGEKLTQLQDQGCDRIVTLALYPQYSATTTASVHDQLFRELMKRRWQPAIRTIPPYYDHPAYIAALAASVRRHIAEQGWQPDMLLASFHGIPKAYFDKGDPYHCHCQKTGRLLREALDLDETNFQVTFQSRFGPKEWLEPYTDERLKALPAKGMKKVLVVAPGFASDCVETLEELAIEGRDIFMASGGEHFSCVPCLNDHPDHIEMLETLVRNEISGWL</sequence>
<keyword evidence="7 9" id="KW-0627">Porphyrin biosynthesis</keyword>
<dbReference type="InterPro" id="IPR033659">
    <property type="entry name" value="Ferrochelatase_N"/>
</dbReference>
<comment type="similarity">
    <text evidence="1 9 10">Belongs to the ferrochelatase family.</text>
</comment>
<dbReference type="UniPathway" id="UPA00252">
    <property type="reaction ID" value="UER00325"/>
</dbReference>
<accession>A0A5A7MQ76</accession>